<gene>
    <name evidence="1" type="ORF">NERG_00775</name>
</gene>
<dbReference type="Gene3D" id="3.90.190.10">
    <property type="entry name" value="Protein tyrosine phosphatase superfamily"/>
    <property type="match status" value="3"/>
</dbReference>
<proteinExistence type="predicted"/>
<sequence>MKQMEGKYVPLVLTELSILKEDMPPFILEDYKKETGFVGVSNFRKIGNIFGLSQPITEGIHNLATYYKKKIIWINLREQPVIYINGLPFLLKDKKAPFSNIKSFVGISYKRMEEMEKRLKKDIQELANRSGGFIKVYTEKTPKTLWASNIYVRQVQTVREVFNEINGIRYYRVPINRINCKESFISVLDIILSKEQKELGEAYHEYSIGFNSSTGLNKTSYGMSICLLREAISNQHLLDDTAQVPSFTRVIHSLEKVFPKKEFAAFLMKSGNVIPVLEKALKGEYVIIERLANAMDLPEVRELVNAVINSIEYNLLAVLLENILAFQCHGCKKALKKSMFLLEKYASLILYAIYKQQKTASSFVDWIENSSIAQGIIQEVTSAVPSKNLFSPAVISQASTVDKEWTAIIGIGTVLQADRDMNATFEKERVAAEKMSIPVMQMHQPNKKTDMSFICEQVLWINLRAEPIVYIEGVPHSERDRIDPTRNIRTIPGITEELVNNQEKILIRRIQDEGSQQQGEVLLFTTESNKINTKHANVKEKNVQTCEEFISKINPKQIKYIRVPMVSKAPLNPNILDLLYTTLVTHRSMPIILQASGYLGRNKIVKVISLLIEKAEERKSATDDLPRMPRPILIRSIETLVRILKNGIESEIIVRSVWSDMENKDIYSTHLTPDFSQKNLIDYMLLIVLTSYMLENNTCPFRVWINKREDILHIYESCVNDRKLLEQSGMHNELENAQNSPDEEDKKKRVELINRPWGQVLTPHTILKNDFFPALRILKSNTIDIKGCSNFRAVEFNRDTIVGLAQPTSWGVQSLVEYLNGSRPCSEQSGKYCIEEEFKKNAPGQVIHWFCLRQEPIVYIDGFPFVLRITDMIYENVITEGINRKWVEDIEERMKNDCLEESEKEGLILHNEEIQDGEAILSSETVVSRNILTPKEIFINKNLKYYRMPISDEQAPLPEIFDELYRIIMAAPKPRMLVFSCQMGRGRTTTGMVISRLIGFTEYINTLTSAERKSILKEKRSQVEYADSYIMISKLIQVLPMGRESKNLVDSIIKECGHIQNIYEAIAFRKDNTEYLMRYFYLICFGSFLLEGNEKTFSGYLCDRIEINVIANEREY</sequence>
<organism evidence="1">
    <name type="scientific">Nematocida ausubeli (strain ATCC PRA-371 / ERTm2)</name>
    <name type="common">Nematode killer fungus</name>
    <dbReference type="NCBI Taxonomy" id="1913371"/>
    <lineage>
        <taxon>Eukaryota</taxon>
        <taxon>Fungi</taxon>
        <taxon>Fungi incertae sedis</taxon>
        <taxon>Microsporidia</taxon>
        <taxon>Nematocida</taxon>
    </lineage>
</organism>
<dbReference type="HOGENOM" id="CLU_282315_0_0_1"/>
<dbReference type="InterPro" id="IPR029021">
    <property type="entry name" value="Prot-tyrosine_phosphatase-like"/>
</dbReference>
<dbReference type="Pfam" id="PF14566">
    <property type="entry name" value="PTPlike_phytase"/>
    <property type="match status" value="3"/>
</dbReference>
<dbReference type="Proteomes" id="UP000005622">
    <property type="component" value="Unassembled WGS sequence"/>
</dbReference>
<accession>H8ZB26</accession>
<dbReference type="EMBL" id="JH604634">
    <property type="protein sequence ID" value="EHY66079.1"/>
    <property type="molecule type" value="Genomic_DNA"/>
</dbReference>
<evidence type="ECO:0008006" key="2">
    <source>
        <dbReference type="Google" id="ProtNLM"/>
    </source>
</evidence>
<reference evidence="1" key="1">
    <citation type="submission" date="2011-03" db="EMBL/GenBank/DDBJ databases">
        <title>The Genome Sequence of Nematocida sp1 strain ERTm2.</title>
        <authorList>
            <consortium name="The Broad Institute Genome Sequencing Platform"/>
            <consortium name="The Broad Institute Genome Sequencing Center for Infectious Disease"/>
            <person name="Cuomo C."/>
            <person name="Troemel E."/>
            <person name="Young S.K."/>
            <person name="Zeng Q."/>
            <person name="Gargeya S."/>
            <person name="Fitzgerald M."/>
            <person name="Haas B."/>
            <person name="Abouelleil A."/>
            <person name="Alvarado L."/>
            <person name="Arachchi H.M."/>
            <person name="Berlin A."/>
            <person name="Brown A."/>
            <person name="Chapman S.B."/>
            <person name="Chen Z."/>
            <person name="Dunbar C."/>
            <person name="Freedman E."/>
            <person name="Gearin G."/>
            <person name="Gellesch M."/>
            <person name="Goldberg J."/>
            <person name="Griggs A."/>
            <person name="Gujja S."/>
            <person name="Heilman E.R."/>
            <person name="Heiman D."/>
            <person name="Howarth C."/>
            <person name="Larson L."/>
            <person name="Lui A."/>
            <person name="MacDonald P.J.P."/>
            <person name="Mehta T."/>
            <person name="Montmayeur A."/>
            <person name="Murphy C."/>
            <person name="Neiman D."/>
            <person name="Pearson M."/>
            <person name="Priest M."/>
            <person name="Roberts A."/>
            <person name="Saif S."/>
            <person name="Shea T."/>
            <person name="Shenoy N."/>
            <person name="Sisk P."/>
            <person name="Stolte C."/>
            <person name="Sykes S."/>
            <person name="White J."/>
            <person name="Yandava C."/>
            <person name="Wortman J."/>
            <person name="Nusbaum C."/>
            <person name="Birren B."/>
        </authorList>
    </citation>
    <scope>NUCLEOTIDE SEQUENCE</scope>
    <source>
        <strain evidence="1">ERTm2</strain>
    </source>
</reference>
<dbReference type="PANTHER" id="PTHR23339">
    <property type="entry name" value="TYROSINE SPECIFIC PROTEIN PHOSPHATASE AND DUAL SPECIFICITY PROTEIN PHOSPHATASE"/>
    <property type="match status" value="1"/>
</dbReference>
<evidence type="ECO:0000313" key="1">
    <source>
        <dbReference type="EMBL" id="EHY66079.1"/>
    </source>
</evidence>
<dbReference type="SUPFAM" id="SSF52799">
    <property type="entry name" value="(Phosphotyrosine protein) phosphatases II"/>
    <property type="match status" value="1"/>
</dbReference>
<dbReference type="SMART" id="SM01301">
    <property type="entry name" value="PTPlike_phytase"/>
    <property type="match status" value="3"/>
</dbReference>
<dbReference type="AlphaFoldDB" id="H8ZB26"/>
<protein>
    <recommendedName>
        <fullName evidence="2">Tyrosine specific protein phosphatases domain-containing protein</fullName>
    </recommendedName>
</protein>
<name>H8ZB26_NEMA1</name>
<dbReference type="InterPro" id="IPR050561">
    <property type="entry name" value="PTP"/>
</dbReference>